<keyword evidence="2" id="KW-1185">Reference proteome</keyword>
<dbReference type="EnsemblMetazoa" id="XM_020003435.1">
    <property type="protein sequence ID" value="XP_019858994.1"/>
    <property type="gene ID" value="LOC109587199"/>
</dbReference>
<protein>
    <submittedName>
        <fullName evidence="1">Uncharacterized protein</fullName>
    </submittedName>
</protein>
<reference evidence="1" key="2">
    <citation type="submission" date="2024-06" db="UniProtKB">
        <authorList>
            <consortium name="EnsemblMetazoa"/>
        </authorList>
    </citation>
    <scope>IDENTIFICATION</scope>
</reference>
<name>A0AAN0JQ96_AMPQE</name>
<evidence type="ECO:0000313" key="1">
    <source>
        <dbReference type="EnsemblMetazoa" id="XP_019858994.1"/>
    </source>
</evidence>
<accession>A0AAN0JQ96</accession>
<organism evidence="1 2">
    <name type="scientific">Amphimedon queenslandica</name>
    <name type="common">Sponge</name>
    <dbReference type="NCBI Taxonomy" id="400682"/>
    <lineage>
        <taxon>Eukaryota</taxon>
        <taxon>Metazoa</taxon>
        <taxon>Porifera</taxon>
        <taxon>Demospongiae</taxon>
        <taxon>Heteroscleromorpha</taxon>
        <taxon>Haplosclerida</taxon>
        <taxon>Niphatidae</taxon>
        <taxon>Amphimedon</taxon>
    </lineage>
</organism>
<proteinExistence type="predicted"/>
<sequence length="142" mass="16393">MANEKPREEVLKPLMAATFNNRHSTISETPISETVKIYPSLKLPNIIEHEFSLLIKDASIKDKFLKEWLKWQEAILNYAGDLKKKAIVTLMDQCQDRDKDDYNYKQIFTLKILVSLFLSKGTTFDDAFVLLFSEYEVGVAKA</sequence>
<evidence type="ECO:0000313" key="2">
    <source>
        <dbReference type="Proteomes" id="UP000007879"/>
    </source>
</evidence>
<dbReference type="RefSeq" id="XP_019858994.1">
    <property type="nucleotide sequence ID" value="XM_020003435.1"/>
</dbReference>
<dbReference type="KEGG" id="aqu:109587199"/>
<dbReference type="GeneID" id="109587199"/>
<dbReference type="AlphaFoldDB" id="A0AAN0JQ96"/>
<reference evidence="2" key="1">
    <citation type="journal article" date="2010" name="Nature">
        <title>The Amphimedon queenslandica genome and the evolution of animal complexity.</title>
        <authorList>
            <person name="Srivastava M."/>
            <person name="Simakov O."/>
            <person name="Chapman J."/>
            <person name="Fahey B."/>
            <person name="Gauthier M.E."/>
            <person name="Mitros T."/>
            <person name="Richards G.S."/>
            <person name="Conaco C."/>
            <person name="Dacre M."/>
            <person name="Hellsten U."/>
            <person name="Larroux C."/>
            <person name="Putnam N.H."/>
            <person name="Stanke M."/>
            <person name="Adamska M."/>
            <person name="Darling A."/>
            <person name="Degnan S.M."/>
            <person name="Oakley T.H."/>
            <person name="Plachetzki D.C."/>
            <person name="Zhai Y."/>
            <person name="Adamski M."/>
            <person name="Calcino A."/>
            <person name="Cummins S.F."/>
            <person name="Goodstein D.M."/>
            <person name="Harris C."/>
            <person name="Jackson D.J."/>
            <person name="Leys S.P."/>
            <person name="Shu S."/>
            <person name="Woodcroft B.J."/>
            <person name="Vervoort M."/>
            <person name="Kosik K.S."/>
            <person name="Manning G."/>
            <person name="Degnan B.M."/>
            <person name="Rokhsar D.S."/>
        </authorList>
    </citation>
    <scope>NUCLEOTIDE SEQUENCE [LARGE SCALE GENOMIC DNA]</scope>
</reference>
<dbReference type="Proteomes" id="UP000007879">
    <property type="component" value="Unassembled WGS sequence"/>
</dbReference>